<dbReference type="RefSeq" id="WP_095106272.1">
    <property type="nucleotide sequence ID" value="NZ_BKAR01000004.1"/>
</dbReference>
<dbReference type="Proteomes" id="UP000321736">
    <property type="component" value="Unassembled WGS sequence"/>
</dbReference>
<evidence type="ECO:0000313" key="1">
    <source>
        <dbReference type="EMBL" id="GEP83917.1"/>
    </source>
</evidence>
<dbReference type="Gene3D" id="3.30.1240.10">
    <property type="match status" value="1"/>
</dbReference>
<dbReference type="InterPro" id="IPR000150">
    <property type="entry name" value="Cof"/>
</dbReference>
<proteinExistence type="predicted"/>
<protein>
    <submittedName>
        <fullName evidence="1">Phosphatase</fullName>
    </submittedName>
</protein>
<dbReference type="GO" id="GO:0005829">
    <property type="term" value="C:cytosol"/>
    <property type="evidence" value="ECO:0007669"/>
    <property type="project" value="TreeGrafter"/>
</dbReference>
<dbReference type="AlphaFoldDB" id="A0A239UAS1"/>
<comment type="caution">
    <text evidence="1">The sequence shown here is derived from an EMBL/GenBank/DDBJ whole genome shotgun (WGS) entry which is preliminary data.</text>
</comment>
<dbReference type="SUPFAM" id="SSF56784">
    <property type="entry name" value="HAD-like"/>
    <property type="match status" value="1"/>
</dbReference>
<keyword evidence="2" id="KW-1185">Reference proteome</keyword>
<reference evidence="1 2" key="1">
    <citation type="submission" date="2019-07" db="EMBL/GenBank/DDBJ databases">
        <title>Whole genome shotgun sequence of Staphylococcus piscifermentans NBRC 109625.</title>
        <authorList>
            <person name="Hosoyama A."/>
            <person name="Uohara A."/>
            <person name="Ohji S."/>
            <person name="Ichikawa N."/>
        </authorList>
    </citation>
    <scope>NUCLEOTIDE SEQUENCE [LARGE SCALE GENOMIC DNA]</scope>
    <source>
        <strain evidence="1 2">NBRC 109625</strain>
    </source>
</reference>
<dbReference type="GO" id="GO:0016791">
    <property type="term" value="F:phosphatase activity"/>
    <property type="evidence" value="ECO:0007669"/>
    <property type="project" value="TreeGrafter"/>
</dbReference>
<dbReference type="GO" id="GO:0000287">
    <property type="term" value="F:magnesium ion binding"/>
    <property type="evidence" value="ECO:0007669"/>
    <property type="project" value="TreeGrafter"/>
</dbReference>
<dbReference type="SFLD" id="SFLDG01140">
    <property type="entry name" value="C2.B:_Phosphomannomutase_and_P"/>
    <property type="match status" value="1"/>
</dbReference>
<sequence length="281" mass="31969">MEPYLICLDLDGTLLNDEKEISPYTLKVLEKLKEQGHYIMIATGRPFRASKPYYEQLGLDTPIVNFNGAFVHNPTDSNAPVTHETLDPDLASSIIESLQKMQVKNIIAEVKDHVYIDNFDQHLFDGFSMGNPKIETGDIVNQLKEPPTSILIEADEVMIPRVKQMLSRFYAESIEHRHWGAPFPVIEIVKRGISKARGIDSVKDELGIDRNHIIAFGDEDNDTEMIKYAKHGVAMENGLDELKHIANEITYSNNQNGIGRYLNDFFSLNIPYNEETKVYSR</sequence>
<evidence type="ECO:0000313" key="2">
    <source>
        <dbReference type="Proteomes" id="UP000321736"/>
    </source>
</evidence>
<organism evidence="1 2">
    <name type="scientific">Staphylococcus piscifermentans</name>
    <dbReference type="NCBI Taxonomy" id="70258"/>
    <lineage>
        <taxon>Bacteria</taxon>
        <taxon>Bacillati</taxon>
        <taxon>Bacillota</taxon>
        <taxon>Bacilli</taxon>
        <taxon>Bacillales</taxon>
        <taxon>Staphylococcaceae</taxon>
        <taxon>Staphylococcus</taxon>
    </lineage>
</organism>
<dbReference type="CDD" id="cd07516">
    <property type="entry name" value="HAD_Pase"/>
    <property type="match status" value="1"/>
</dbReference>
<dbReference type="PROSITE" id="PS01228">
    <property type="entry name" value="COF_1"/>
    <property type="match status" value="1"/>
</dbReference>
<dbReference type="NCBIfam" id="TIGR00099">
    <property type="entry name" value="Cof-subfamily"/>
    <property type="match status" value="1"/>
</dbReference>
<gene>
    <name evidence="1" type="ORF">SPI02_05020</name>
</gene>
<dbReference type="PANTHER" id="PTHR10000:SF23">
    <property type="entry name" value="5-AMINO-6-(5-PHOSPHO-D-RIBITYLAMINO)URACIL PHOSPHATASE YITU"/>
    <property type="match status" value="1"/>
</dbReference>
<dbReference type="OrthoDB" id="9781413at2"/>
<dbReference type="EMBL" id="BKAR01000004">
    <property type="protein sequence ID" value="GEP83917.1"/>
    <property type="molecule type" value="Genomic_DNA"/>
</dbReference>
<name>A0A239UAS1_9STAP</name>
<dbReference type="NCBIfam" id="TIGR01484">
    <property type="entry name" value="HAD-SF-IIB"/>
    <property type="match status" value="1"/>
</dbReference>
<dbReference type="InterPro" id="IPR036412">
    <property type="entry name" value="HAD-like_sf"/>
</dbReference>
<dbReference type="SFLD" id="SFLDS00003">
    <property type="entry name" value="Haloacid_Dehalogenase"/>
    <property type="match status" value="1"/>
</dbReference>
<accession>A0A239UAS1</accession>
<dbReference type="InterPro" id="IPR006379">
    <property type="entry name" value="HAD-SF_hydro_IIB"/>
</dbReference>
<dbReference type="InterPro" id="IPR023214">
    <property type="entry name" value="HAD_sf"/>
</dbReference>
<dbReference type="Gene3D" id="3.40.50.1000">
    <property type="entry name" value="HAD superfamily/HAD-like"/>
    <property type="match status" value="1"/>
</dbReference>
<dbReference type="PANTHER" id="PTHR10000">
    <property type="entry name" value="PHOSPHOSERINE PHOSPHATASE"/>
    <property type="match status" value="1"/>
</dbReference>
<dbReference type="Pfam" id="PF08282">
    <property type="entry name" value="Hydrolase_3"/>
    <property type="match status" value="1"/>
</dbReference>